<protein>
    <recommendedName>
        <fullName evidence="7">RPW8 domain-containing protein</fullName>
    </recommendedName>
</protein>
<evidence type="ECO:0000313" key="8">
    <source>
        <dbReference type="EnsemblPlants" id="Bra025290.1-P"/>
    </source>
</evidence>
<proteinExistence type="inferred from homology"/>
<accession>M4E934</accession>
<dbReference type="InterPro" id="IPR032675">
    <property type="entry name" value="LRR_dom_sf"/>
</dbReference>
<dbReference type="InterPro" id="IPR008808">
    <property type="entry name" value="Powdery_mildew-R_dom"/>
</dbReference>
<dbReference type="InterPro" id="IPR036388">
    <property type="entry name" value="WH-like_DNA-bd_sf"/>
</dbReference>
<dbReference type="EnsemblPlants" id="Bra025290.1">
    <property type="protein sequence ID" value="Bra025290.1-P"/>
    <property type="gene ID" value="Bra025290"/>
</dbReference>
<dbReference type="eggNOG" id="ENOG502QSSA">
    <property type="taxonomic scope" value="Eukaryota"/>
</dbReference>
<dbReference type="SUPFAM" id="SSF52540">
    <property type="entry name" value="P-loop containing nucleoside triphosphate hydrolases"/>
    <property type="match status" value="2"/>
</dbReference>
<dbReference type="SUPFAM" id="SSF52047">
    <property type="entry name" value="RNI-like"/>
    <property type="match status" value="1"/>
</dbReference>
<evidence type="ECO:0000256" key="2">
    <source>
        <dbReference type="ARBA" id="ARBA00022614"/>
    </source>
</evidence>
<dbReference type="InterPro" id="IPR003593">
    <property type="entry name" value="AAA+_ATPase"/>
</dbReference>
<reference evidence="8 9" key="1">
    <citation type="journal article" date="2011" name="Nat. Genet.">
        <title>The genome of the mesopolyploid crop species Brassica rapa.</title>
        <authorList>
            <consortium name="Brassica rapa Genome Sequencing Project Consortium"/>
            <person name="Wang X."/>
            <person name="Wang H."/>
            <person name="Wang J."/>
            <person name="Sun R."/>
            <person name="Wu J."/>
            <person name="Liu S."/>
            <person name="Bai Y."/>
            <person name="Mun J.H."/>
            <person name="Bancroft I."/>
            <person name="Cheng F."/>
            <person name="Huang S."/>
            <person name="Li X."/>
            <person name="Hua W."/>
            <person name="Wang J."/>
            <person name="Wang X."/>
            <person name="Freeling M."/>
            <person name="Pires J.C."/>
            <person name="Paterson A.H."/>
            <person name="Chalhoub B."/>
            <person name="Wang B."/>
            <person name="Hayward A."/>
            <person name="Sharpe A.G."/>
            <person name="Park B.S."/>
            <person name="Weisshaar B."/>
            <person name="Liu B."/>
            <person name="Li B."/>
            <person name="Liu B."/>
            <person name="Tong C."/>
            <person name="Song C."/>
            <person name="Duran C."/>
            <person name="Peng C."/>
            <person name="Geng C."/>
            <person name="Koh C."/>
            <person name="Lin C."/>
            <person name="Edwards D."/>
            <person name="Mu D."/>
            <person name="Shen D."/>
            <person name="Soumpourou E."/>
            <person name="Li F."/>
            <person name="Fraser F."/>
            <person name="Conant G."/>
            <person name="Lassalle G."/>
            <person name="King G.J."/>
            <person name="Bonnema G."/>
            <person name="Tang H."/>
            <person name="Wang H."/>
            <person name="Belcram H."/>
            <person name="Zhou H."/>
            <person name="Hirakawa H."/>
            <person name="Abe H."/>
            <person name="Guo H."/>
            <person name="Wang H."/>
            <person name="Jin H."/>
            <person name="Parkin I.A."/>
            <person name="Batley J."/>
            <person name="Kim J.S."/>
            <person name="Just J."/>
            <person name="Li J."/>
            <person name="Xu J."/>
            <person name="Deng J."/>
            <person name="Kim J.A."/>
            <person name="Li J."/>
            <person name="Yu J."/>
            <person name="Meng J."/>
            <person name="Wang J."/>
            <person name="Min J."/>
            <person name="Poulain J."/>
            <person name="Wang J."/>
            <person name="Hatakeyama K."/>
            <person name="Wu K."/>
            <person name="Wang L."/>
            <person name="Fang L."/>
            <person name="Trick M."/>
            <person name="Links M.G."/>
            <person name="Zhao M."/>
            <person name="Jin M."/>
            <person name="Ramchiary N."/>
            <person name="Drou N."/>
            <person name="Berkman P.J."/>
            <person name="Cai Q."/>
            <person name="Huang Q."/>
            <person name="Li R."/>
            <person name="Tabata S."/>
            <person name="Cheng S."/>
            <person name="Zhang S."/>
            <person name="Zhang S."/>
            <person name="Huang S."/>
            <person name="Sato S."/>
            <person name="Sun S."/>
            <person name="Kwon S.J."/>
            <person name="Choi S.R."/>
            <person name="Lee T.H."/>
            <person name="Fan W."/>
            <person name="Zhao X."/>
            <person name="Tan X."/>
            <person name="Xu X."/>
            <person name="Wang Y."/>
            <person name="Qiu Y."/>
            <person name="Yin Y."/>
            <person name="Li Y."/>
            <person name="Du Y."/>
            <person name="Liao Y."/>
            <person name="Lim Y."/>
            <person name="Narusaka Y."/>
            <person name="Wang Y."/>
            <person name="Wang Z."/>
            <person name="Li Z."/>
            <person name="Wang Z."/>
            <person name="Xiong Z."/>
            <person name="Zhang Z."/>
        </authorList>
    </citation>
    <scope>NUCLEOTIDE SEQUENCE [LARGE SCALE GENOMIC DNA]</scope>
    <source>
        <strain evidence="8 9">cv. Chiifu-401-42</strain>
    </source>
</reference>
<dbReference type="InParanoid" id="M4E934"/>
<dbReference type="STRING" id="51351.M4E934"/>
<dbReference type="SMART" id="SM00382">
    <property type="entry name" value="AAA"/>
    <property type="match status" value="2"/>
</dbReference>
<dbReference type="Gramene" id="Bra025290.1">
    <property type="protein sequence ID" value="Bra025290.1-P"/>
    <property type="gene ID" value="Bra025290"/>
</dbReference>
<keyword evidence="3" id="KW-0677">Repeat</keyword>
<dbReference type="GO" id="GO:0005524">
    <property type="term" value="F:ATP binding"/>
    <property type="evidence" value="ECO:0007669"/>
    <property type="project" value="UniProtKB-KW"/>
</dbReference>
<evidence type="ECO:0000256" key="5">
    <source>
        <dbReference type="ARBA" id="ARBA00022821"/>
    </source>
</evidence>
<dbReference type="Gene3D" id="3.40.50.300">
    <property type="entry name" value="P-loop containing nucleotide triphosphate hydrolases"/>
    <property type="match status" value="2"/>
</dbReference>
<name>M4E934_BRACM</name>
<keyword evidence="9" id="KW-1185">Reference proteome</keyword>
<dbReference type="PROSITE" id="PS51153">
    <property type="entry name" value="RPW8"/>
    <property type="match status" value="2"/>
</dbReference>
<sequence length="1364" mass="154833">MNDVVSLGVSSVAGAVASELLKVVIEEAKMVVSFKSVYMELASTMEDVLPAVIEIEMLQGAGELKKLKDIIDEALVLVRKCSQVKRWNLPSKAKYTRKIEEINKKVLKFCQIQLQLIMLRNQRLIMHQSGFFSYMSMPLEGSTMMSDILPEDTREAIESHLKSINMKIDGLSVYPPVYRDLCSVPKLDKVLVGLDLPLLEIKTKLFKDDDPVVSLVVSAPPGCGKTTLVTQLCHDDEIKEKFEYIFFCVMSSAPTFRTIVQNLLQHNGYEAPTFENDSQAADGLRNLLEELQEEGPILLVLDDVCQGADSFLQKFQINILNFKILVTSRFEFPSFGPTCHMNPLGDEDAKSLLIEKASLRHLSFKNDHIFQEILKRCYGFPFLIEEIGVRLVKEAVKEGVLLQVESESEEETTFNSPHMSALVPDPMRQSRIMELLVFVSVSDSNTSEKRVKLCQDFMHNTDLDDDQQIVVNPYKIEMLVIQILQTKSESYKFLGLVREEMNDVVSLGVGSVAGAVVSELLKVVIEEAKMVLTFKSVYMELASTMEDVLPIIEEIEMLPGAGELKKFKDIIDEALVLVRKCSQVKRWNLPSKAKYTRKIDEINKKMLKYCQIQLQLIMLRNQRLMMRQQGLLACQIVPDEVSTLPPDMLSDMPPNVPSDCLPVYTREAIESHLKSIKKKLDYFTVSPPVYVDLCSVPKLEKVLVGLDLPLMEVKKKFLGDDDLVVSAPPGCGKTTLVTQLCHDDEIKEKFEYIFFCDVSRVPTFRTIVQTLLQHSGYEAPTFENDFQAVGGLRKLIEELTEDGPILLVLDDVWLGADSFLQKFQINILDFKILVTSRFEFPSFGPIYHLKPLGDEDAKSLLIERASSCFFRRISRKHEDLIQKTLKCCYGLPLLIEVIGVQLVRKSIDGLGEVISRSEEETVLDLQLIRKFVNWATDKVKSWFEEKTILDNPQPNVLEWLQPSLNILDPHLKDFFLDIGSFFTQGKIRVSSIIDIWMELYGKSSKSSAVYVKYLNELAFRNLLELDPPRISENKDGFYDGFLDSQHSILRDLAICQSKSEEHYERERLNLEIREDTFPDWCLDLMQPISARLLSISTDDLFSSTWAEMDCPNVEALVLNLSSSSYALPNFIATMKKLKVVAIINHGLGPAKLTNLSCLSSLPNLKRIIFENVSITMLDVLLSRLGSLEKLSLFMCRVGLEVSYNIKEIAIPEALPSLQEIDINYCYDLDELPDWVCEVVSLKKLSITNCGKFSVLPKSIGNLSNLEVLRLCSCINLYELPESTERLSNLRFLDISDCLALKKLPLEIGKLQKLKKISMRMCLGCELPDSVKNLSNLKVDCDEDTRLLWERLKPEMGSWRILMGM</sequence>
<dbReference type="HOGENOM" id="CLU_256799_0_0_1"/>
<dbReference type="FunFam" id="3.40.50.300:FF:003793">
    <property type="entry name" value="Probable disease resistance protein At5g66900"/>
    <property type="match status" value="2"/>
</dbReference>
<keyword evidence="5" id="KW-0611">Plant defense</keyword>
<dbReference type="GO" id="GO:0006952">
    <property type="term" value="P:defense response"/>
    <property type="evidence" value="ECO:0007669"/>
    <property type="project" value="UniProtKB-KW"/>
</dbReference>
<feature type="domain" description="RPW8" evidence="7">
    <location>
        <begin position="499"/>
        <end position="648"/>
    </location>
</feature>
<evidence type="ECO:0000313" key="9">
    <source>
        <dbReference type="Proteomes" id="UP000011750"/>
    </source>
</evidence>
<reference evidence="8" key="3">
    <citation type="submission" date="2023-03" db="UniProtKB">
        <authorList>
            <consortium name="EnsemblPlants"/>
        </authorList>
    </citation>
    <scope>IDENTIFICATION</scope>
    <source>
        <strain evidence="8">cv. Chiifu-401-42</strain>
    </source>
</reference>
<dbReference type="PANTHER" id="PTHR36766:SF3">
    <property type="entry name" value="RPW8 DOMAIN-CONTAINING PROTEIN"/>
    <property type="match status" value="1"/>
</dbReference>
<dbReference type="Proteomes" id="UP000011750">
    <property type="component" value="Chromosome A06"/>
</dbReference>
<dbReference type="Gene3D" id="3.80.10.10">
    <property type="entry name" value="Ribonuclease Inhibitor"/>
    <property type="match status" value="1"/>
</dbReference>
<keyword evidence="4" id="KW-0547">Nucleotide-binding</keyword>
<comment type="similarity">
    <text evidence="1">Belongs to the disease resistance NB-LRR family.</text>
</comment>
<dbReference type="InterPro" id="IPR027417">
    <property type="entry name" value="P-loop_NTPase"/>
</dbReference>
<dbReference type="InterPro" id="IPR002182">
    <property type="entry name" value="NB-ARC"/>
</dbReference>
<dbReference type="OMA" id="NDEDIMP"/>
<dbReference type="FunFam" id="3.80.10.10:FF:001428">
    <property type="entry name" value="Probable disease resistance protein At5g04720"/>
    <property type="match status" value="1"/>
</dbReference>
<dbReference type="PRINTS" id="PR00364">
    <property type="entry name" value="DISEASERSIST"/>
</dbReference>
<reference evidence="8 9" key="2">
    <citation type="journal article" date="2018" name="Hortic Res">
        <title>Improved Brassica rapa reference genome by single-molecule sequencing and chromosome conformation capture technologies.</title>
        <authorList>
            <person name="Zhang L."/>
            <person name="Cai X."/>
            <person name="Wu J."/>
            <person name="Liu M."/>
            <person name="Grob S."/>
            <person name="Cheng F."/>
            <person name="Liang J."/>
            <person name="Cai C."/>
            <person name="Liu Z."/>
            <person name="Liu B."/>
            <person name="Wang F."/>
            <person name="Li S."/>
            <person name="Liu F."/>
            <person name="Li X."/>
            <person name="Cheng L."/>
            <person name="Yang W."/>
            <person name="Li M.H."/>
            <person name="Grossniklaus U."/>
            <person name="Zheng H."/>
            <person name="Wang X."/>
        </authorList>
    </citation>
    <scope>NUCLEOTIDE SEQUENCE [LARGE SCALE GENOMIC DNA]</scope>
    <source>
        <strain evidence="8 9">cv. Chiifu-401-42</strain>
    </source>
</reference>
<keyword evidence="2" id="KW-0433">Leucine-rich repeat</keyword>
<dbReference type="Pfam" id="PF05659">
    <property type="entry name" value="RPW8"/>
    <property type="match status" value="2"/>
</dbReference>
<evidence type="ECO:0000256" key="4">
    <source>
        <dbReference type="ARBA" id="ARBA00022741"/>
    </source>
</evidence>
<dbReference type="GO" id="GO:0043531">
    <property type="term" value="F:ADP binding"/>
    <property type="evidence" value="ECO:0007669"/>
    <property type="project" value="InterPro"/>
</dbReference>
<dbReference type="Gene3D" id="1.10.10.10">
    <property type="entry name" value="Winged helix-like DNA-binding domain superfamily/Winged helix DNA-binding domain"/>
    <property type="match status" value="1"/>
</dbReference>
<evidence type="ECO:0000256" key="1">
    <source>
        <dbReference type="ARBA" id="ARBA00008894"/>
    </source>
</evidence>
<feature type="domain" description="RPW8" evidence="7">
    <location>
        <begin position="1"/>
        <end position="148"/>
    </location>
</feature>
<evidence type="ECO:0000259" key="7">
    <source>
        <dbReference type="PROSITE" id="PS51153"/>
    </source>
</evidence>
<evidence type="ECO:0000256" key="6">
    <source>
        <dbReference type="ARBA" id="ARBA00022840"/>
    </source>
</evidence>
<keyword evidence="6" id="KW-0067">ATP-binding</keyword>
<evidence type="ECO:0000256" key="3">
    <source>
        <dbReference type="ARBA" id="ARBA00022737"/>
    </source>
</evidence>
<dbReference type="Pfam" id="PF00931">
    <property type="entry name" value="NB-ARC"/>
    <property type="match status" value="2"/>
</dbReference>
<dbReference type="PANTHER" id="PTHR36766">
    <property type="entry name" value="PLANT BROAD-SPECTRUM MILDEW RESISTANCE PROTEIN RPW8"/>
    <property type="match status" value="1"/>
</dbReference>
<organism evidence="8 9">
    <name type="scientific">Brassica campestris</name>
    <name type="common">Field mustard</name>
    <dbReference type="NCBI Taxonomy" id="3711"/>
    <lineage>
        <taxon>Eukaryota</taxon>
        <taxon>Viridiplantae</taxon>
        <taxon>Streptophyta</taxon>
        <taxon>Embryophyta</taxon>
        <taxon>Tracheophyta</taxon>
        <taxon>Spermatophyta</taxon>
        <taxon>Magnoliopsida</taxon>
        <taxon>eudicotyledons</taxon>
        <taxon>Gunneridae</taxon>
        <taxon>Pentapetalae</taxon>
        <taxon>rosids</taxon>
        <taxon>malvids</taxon>
        <taxon>Brassicales</taxon>
        <taxon>Brassicaceae</taxon>
        <taxon>Brassiceae</taxon>
        <taxon>Brassica</taxon>
    </lineage>
</organism>